<evidence type="ECO:0000313" key="20">
    <source>
        <dbReference type="EMBL" id="QWG17546.1"/>
    </source>
</evidence>
<dbReference type="PROSITE" id="PS50113">
    <property type="entry name" value="PAC"/>
    <property type="match status" value="2"/>
</dbReference>
<dbReference type="RefSeq" id="WP_215613192.1">
    <property type="nucleotide sequence ID" value="NZ_CP076135.1"/>
</dbReference>
<dbReference type="InterPro" id="IPR003660">
    <property type="entry name" value="HAMP_dom"/>
</dbReference>
<evidence type="ECO:0000256" key="14">
    <source>
        <dbReference type="SAM" id="Phobius"/>
    </source>
</evidence>
<dbReference type="InterPro" id="IPR001789">
    <property type="entry name" value="Sig_transdc_resp-reg_receiver"/>
</dbReference>
<evidence type="ECO:0000313" key="21">
    <source>
        <dbReference type="Proteomes" id="UP000680805"/>
    </source>
</evidence>
<dbReference type="SUPFAM" id="SSF52172">
    <property type="entry name" value="CheY-like"/>
    <property type="match status" value="1"/>
</dbReference>
<evidence type="ECO:0000256" key="3">
    <source>
        <dbReference type="ARBA" id="ARBA00012438"/>
    </source>
</evidence>
<dbReference type="SUPFAM" id="SSF55785">
    <property type="entry name" value="PYP-like sensor domain (PAS domain)"/>
    <property type="match status" value="2"/>
</dbReference>
<dbReference type="SUPFAM" id="SSF103190">
    <property type="entry name" value="Sensory domain-like"/>
    <property type="match status" value="1"/>
</dbReference>
<keyword evidence="12" id="KW-0902">Two-component regulatory system</keyword>
<protein>
    <recommendedName>
        <fullName evidence="3">histidine kinase</fullName>
        <ecNumber evidence="3">2.7.13.3</ecNumber>
    </recommendedName>
</protein>
<dbReference type="SMART" id="SM00448">
    <property type="entry name" value="REC"/>
    <property type="match status" value="1"/>
</dbReference>
<dbReference type="PANTHER" id="PTHR43065">
    <property type="entry name" value="SENSOR HISTIDINE KINASE"/>
    <property type="match status" value="1"/>
</dbReference>
<dbReference type="Gene3D" id="3.30.565.10">
    <property type="entry name" value="Histidine kinase-like ATPase, C-terminal domain"/>
    <property type="match status" value="1"/>
</dbReference>
<dbReference type="GO" id="GO:0005524">
    <property type="term" value="F:ATP binding"/>
    <property type="evidence" value="ECO:0007669"/>
    <property type="project" value="UniProtKB-KW"/>
</dbReference>
<sequence length="1056" mass="113308">MRLSTRLTIAMVALVLLATTAVGVLTYRKIASIALPRALDRVDTHAHLLGSELAASVRGARADVMGFRSAVAVNDIMTVRLNRGIDPAAAATEAELRRRLGQRFAAELASKPNYHAFRIIGVDDGGREIVRVDRSGPAGAIRIVPDHELRRKGDSTAFAETIRLPAGEVYVSPVDLNQDDGVIEIPHVPVVRIATPLHNPAGQPVAIVIINVDLRPTFNRIRSSPTEGGLSYVVNAQGDYLVHPDPGREFGFVLGKPVHIQDDFPDFAAILAAGDGAPRVMQDRAGNSFGLGMDMLRLAEGPLVAVIQAVPYSILMAATTAVRDSSLLVGLGAGFLAFLLAVIVARSLTRPLVQITGVVDGFARGETIALPTGGGQEIRALADAFAHMAAESRAKTAALNQEIEERRRTVERQQLLVAAVESSNDAIVTETLDGIITGWNPAAERLFGFTAQEAIGNSIDIIVPADLRSEASATLDRIRSGEKVDDHETVRTGKHGRRIDVSLGVSPIRSQSGTIIGATKVSRDITARKKAQEALLESEQMAREVIANAFEAFIQTDDSSYVLEWNPQAEAIFGWSRQEALGKHLPSLLLSETLQPYCQSMKKRLLQNEENAAAGARFEVQVKRKDGHSVRIEASMNALRRRSGYLFNIFARDLTEKIAAEEQLRQAQKMEALGQLTGGIAHDFNNVLTVISGTIEILAEEVADKPEAAAIAKLISEAADRGAELTAHLLAFARKQPLRPRETDVNRLIVESARLLRPTLGARIEIETMLMDSVWTALVDPGQLSSALLNLAINARDAMPGGGKLMLETSNVTLDESYAAANGDVKAGNYVMIAVSDTGSGIPEAIRDRVFDPFFSTKQTGKGTGLGLSMVYGFVKQSGGHIKVYSEEGHGTTFKIYLPQADAEPEPVAAETSTPEMVGGNETILVVEDDPLVRAYVNTQLQSLGYKTLSAANSVEALAIADSGAAFDLLFTDIIMPGRLNGRQLAAEMASLRPSLKVLFTSGYTENAVIHHGRLDPGVLLLAKPYRKLELAHMLRVALTAAGIFAEATPPSGPGG</sequence>
<dbReference type="InterPro" id="IPR035965">
    <property type="entry name" value="PAS-like_dom_sf"/>
</dbReference>
<evidence type="ECO:0000256" key="13">
    <source>
        <dbReference type="PROSITE-ProRule" id="PRU00169"/>
    </source>
</evidence>
<dbReference type="PRINTS" id="PR00344">
    <property type="entry name" value="BCTRLSENSOR"/>
</dbReference>
<feature type="domain" description="PAS" evidence="17">
    <location>
        <begin position="538"/>
        <end position="596"/>
    </location>
</feature>
<evidence type="ECO:0000256" key="12">
    <source>
        <dbReference type="ARBA" id="ARBA00023012"/>
    </source>
</evidence>
<dbReference type="InterPro" id="IPR048760">
    <property type="entry name" value="VP0354-like_sensor_dom"/>
</dbReference>
<dbReference type="Gene3D" id="6.10.340.10">
    <property type="match status" value="1"/>
</dbReference>
<dbReference type="Pfam" id="PF00989">
    <property type="entry name" value="PAS"/>
    <property type="match status" value="2"/>
</dbReference>
<dbReference type="CDD" id="cd18773">
    <property type="entry name" value="PDC1_HK_sensor"/>
    <property type="match status" value="1"/>
</dbReference>
<dbReference type="SUPFAM" id="SSF47384">
    <property type="entry name" value="Homodimeric domain of signal transducing histidine kinase"/>
    <property type="match status" value="1"/>
</dbReference>
<keyword evidence="11 14" id="KW-1133">Transmembrane helix</keyword>
<keyword evidence="14" id="KW-0472">Membrane</keyword>
<dbReference type="InterPro" id="IPR013767">
    <property type="entry name" value="PAS_fold"/>
</dbReference>
<dbReference type="InterPro" id="IPR000014">
    <property type="entry name" value="PAS"/>
</dbReference>
<evidence type="ECO:0000259" key="18">
    <source>
        <dbReference type="PROSITE" id="PS50113"/>
    </source>
</evidence>
<dbReference type="GO" id="GO:0000155">
    <property type="term" value="F:phosphorelay sensor kinase activity"/>
    <property type="evidence" value="ECO:0007669"/>
    <property type="project" value="InterPro"/>
</dbReference>
<feature type="domain" description="PAC" evidence="18">
    <location>
        <begin position="616"/>
        <end position="666"/>
    </location>
</feature>
<dbReference type="InterPro" id="IPR029151">
    <property type="entry name" value="Sensor-like_sf"/>
</dbReference>
<keyword evidence="10" id="KW-0067">ATP-binding</keyword>
<dbReference type="InterPro" id="IPR005467">
    <property type="entry name" value="His_kinase_dom"/>
</dbReference>
<evidence type="ECO:0000256" key="5">
    <source>
        <dbReference type="ARBA" id="ARBA00022553"/>
    </source>
</evidence>
<evidence type="ECO:0000256" key="10">
    <source>
        <dbReference type="ARBA" id="ARBA00022840"/>
    </source>
</evidence>
<dbReference type="InterPro" id="IPR036890">
    <property type="entry name" value="HATPase_C_sf"/>
</dbReference>
<evidence type="ECO:0000259" key="15">
    <source>
        <dbReference type="PROSITE" id="PS50109"/>
    </source>
</evidence>
<dbReference type="SMART" id="SM00387">
    <property type="entry name" value="HATPase_c"/>
    <property type="match status" value="1"/>
</dbReference>
<proteinExistence type="predicted"/>
<comment type="catalytic activity">
    <reaction evidence="1">
        <text>ATP + protein L-histidine = ADP + protein N-phospho-L-histidine.</text>
        <dbReference type="EC" id="2.7.13.3"/>
    </reaction>
</comment>
<evidence type="ECO:0000256" key="2">
    <source>
        <dbReference type="ARBA" id="ARBA00004651"/>
    </source>
</evidence>
<dbReference type="Gene3D" id="3.30.450.20">
    <property type="entry name" value="PAS domain"/>
    <property type="match status" value="3"/>
</dbReference>
<feature type="transmembrane region" description="Helical" evidence="14">
    <location>
        <begin position="327"/>
        <end position="345"/>
    </location>
</feature>
<comment type="subcellular location">
    <subcellularLocation>
        <location evidence="2">Cell membrane</location>
        <topology evidence="2">Multi-pass membrane protein</topology>
    </subcellularLocation>
</comment>
<keyword evidence="9" id="KW-0418">Kinase</keyword>
<dbReference type="Pfam" id="PF00072">
    <property type="entry name" value="Response_reg"/>
    <property type="match status" value="1"/>
</dbReference>
<dbReference type="CDD" id="cd18161">
    <property type="entry name" value="REC_hyHK_blue-like"/>
    <property type="match status" value="1"/>
</dbReference>
<reference evidence="20" key="1">
    <citation type="submission" date="2021-06" db="EMBL/GenBank/DDBJ databases">
        <title>Bradyrhizobium sp. S2-11-2 Genome sequencing.</title>
        <authorList>
            <person name="Jin L."/>
        </authorList>
    </citation>
    <scope>NUCLEOTIDE SEQUENCE</scope>
    <source>
        <strain evidence="20">S2-11-2</strain>
    </source>
</reference>
<feature type="domain" description="Response regulatory" evidence="16">
    <location>
        <begin position="923"/>
        <end position="1039"/>
    </location>
</feature>
<evidence type="ECO:0000256" key="4">
    <source>
        <dbReference type="ARBA" id="ARBA00022475"/>
    </source>
</evidence>
<dbReference type="InterPro" id="IPR036097">
    <property type="entry name" value="HisK_dim/P_sf"/>
</dbReference>
<dbReference type="GO" id="GO:0005886">
    <property type="term" value="C:plasma membrane"/>
    <property type="evidence" value="ECO:0007669"/>
    <property type="project" value="UniProtKB-SubCell"/>
</dbReference>
<dbReference type="EC" id="2.7.13.3" evidence="3"/>
<evidence type="ECO:0000256" key="11">
    <source>
        <dbReference type="ARBA" id="ARBA00022989"/>
    </source>
</evidence>
<dbReference type="Proteomes" id="UP000680805">
    <property type="component" value="Chromosome"/>
</dbReference>
<gene>
    <name evidence="20" type="ORF">KMZ68_21675</name>
</gene>
<dbReference type="GO" id="GO:0006355">
    <property type="term" value="P:regulation of DNA-templated transcription"/>
    <property type="evidence" value="ECO:0007669"/>
    <property type="project" value="InterPro"/>
</dbReference>
<evidence type="ECO:0000256" key="8">
    <source>
        <dbReference type="ARBA" id="ARBA00022741"/>
    </source>
</evidence>
<dbReference type="InterPro" id="IPR001610">
    <property type="entry name" value="PAC"/>
</dbReference>
<dbReference type="PROSITE" id="PS50112">
    <property type="entry name" value="PAS"/>
    <property type="match status" value="2"/>
</dbReference>
<evidence type="ECO:0000259" key="16">
    <source>
        <dbReference type="PROSITE" id="PS50110"/>
    </source>
</evidence>
<dbReference type="InterPro" id="IPR011006">
    <property type="entry name" value="CheY-like_superfamily"/>
</dbReference>
<evidence type="ECO:0000256" key="1">
    <source>
        <dbReference type="ARBA" id="ARBA00000085"/>
    </source>
</evidence>
<evidence type="ECO:0000256" key="6">
    <source>
        <dbReference type="ARBA" id="ARBA00022679"/>
    </source>
</evidence>
<evidence type="ECO:0000259" key="19">
    <source>
        <dbReference type="PROSITE" id="PS50885"/>
    </source>
</evidence>
<dbReference type="Pfam" id="PF21623">
    <property type="entry name" value="HK_sensor_dom_bact"/>
    <property type="match status" value="1"/>
</dbReference>
<dbReference type="PANTHER" id="PTHR43065:SF49">
    <property type="entry name" value="HISTIDINE KINASE"/>
    <property type="match status" value="1"/>
</dbReference>
<dbReference type="SMART" id="SM00091">
    <property type="entry name" value="PAS"/>
    <property type="match status" value="2"/>
</dbReference>
<keyword evidence="6" id="KW-0808">Transferase</keyword>
<dbReference type="EMBL" id="CP076135">
    <property type="protein sequence ID" value="QWG17546.1"/>
    <property type="molecule type" value="Genomic_DNA"/>
</dbReference>
<dbReference type="CDD" id="cd00082">
    <property type="entry name" value="HisKA"/>
    <property type="match status" value="1"/>
</dbReference>
<dbReference type="Pfam" id="PF02518">
    <property type="entry name" value="HATPase_c"/>
    <property type="match status" value="1"/>
</dbReference>
<dbReference type="SMART" id="SM00388">
    <property type="entry name" value="HisKA"/>
    <property type="match status" value="1"/>
</dbReference>
<dbReference type="PROSITE" id="PS50109">
    <property type="entry name" value="HIS_KIN"/>
    <property type="match status" value="1"/>
</dbReference>
<organism evidence="20 21">
    <name type="scientific">Bradyrhizobium sediminis</name>
    <dbReference type="NCBI Taxonomy" id="2840469"/>
    <lineage>
        <taxon>Bacteria</taxon>
        <taxon>Pseudomonadati</taxon>
        <taxon>Pseudomonadota</taxon>
        <taxon>Alphaproteobacteria</taxon>
        <taxon>Hyphomicrobiales</taxon>
        <taxon>Nitrobacteraceae</taxon>
        <taxon>Bradyrhizobium</taxon>
    </lineage>
</organism>
<dbReference type="Gene3D" id="1.10.287.130">
    <property type="match status" value="1"/>
</dbReference>
<keyword evidence="4" id="KW-1003">Cell membrane</keyword>
<dbReference type="CDD" id="cd00130">
    <property type="entry name" value="PAS"/>
    <property type="match status" value="2"/>
</dbReference>
<dbReference type="Gene3D" id="3.40.50.2300">
    <property type="match status" value="1"/>
</dbReference>
<feature type="domain" description="PAS" evidence="17">
    <location>
        <begin position="412"/>
        <end position="482"/>
    </location>
</feature>
<dbReference type="AlphaFoldDB" id="A0A975NN08"/>
<dbReference type="InterPro" id="IPR003594">
    <property type="entry name" value="HATPase_dom"/>
</dbReference>
<dbReference type="InterPro" id="IPR000700">
    <property type="entry name" value="PAS-assoc_C"/>
</dbReference>
<dbReference type="KEGG" id="bsei:KMZ68_21675"/>
<evidence type="ECO:0000256" key="9">
    <source>
        <dbReference type="ARBA" id="ARBA00022777"/>
    </source>
</evidence>
<dbReference type="SUPFAM" id="SSF55874">
    <property type="entry name" value="ATPase domain of HSP90 chaperone/DNA topoisomerase II/histidine kinase"/>
    <property type="match status" value="1"/>
</dbReference>
<dbReference type="NCBIfam" id="TIGR00229">
    <property type="entry name" value="sensory_box"/>
    <property type="match status" value="2"/>
</dbReference>
<dbReference type="SMART" id="SM00086">
    <property type="entry name" value="PAC"/>
    <property type="match status" value="2"/>
</dbReference>
<dbReference type="PROSITE" id="PS50110">
    <property type="entry name" value="RESPONSE_REGULATORY"/>
    <property type="match status" value="1"/>
</dbReference>
<accession>A0A975NN08</accession>
<evidence type="ECO:0000259" key="17">
    <source>
        <dbReference type="PROSITE" id="PS50112"/>
    </source>
</evidence>
<feature type="modified residue" description="4-aspartylphosphate" evidence="13">
    <location>
        <position position="973"/>
    </location>
</feature>
<dbReference type="InterPro" id="IPR004358">
    <property type="entry name" value="Sig_transdc_His_kin-like_C"/>
</dbReference>
<dbReference type="CDD" id="cd06225">
    <property type="entry name" value="HAMP"/>
    <property type="match status" value="1"/>
</dbReference>
<feature type="domain" description="PAC" evidence="18">
    <location>
        <begin position="485"/>
        <end position="537"/>
    </location>
</feature>
<name>A0A975NN08_9BRAD</name>
<keyword evidence="8" id="KW-0547">Nucleotide-binding</keyword>
<keyword evidence="7 14" id="KW-0812">Transmembrane</keyword>
<keyword evidence="5 13" id="KW-0597">Phosphoprotein</keyword>
<dbReference type="PROSITE" id="PS50885">
    <property type="entry name" value="HAMP"/>
    <property type="match status" value="1"/>
</dbReference>
<evidence type="ECO:0000256" key="7">
    <source>
        <dbReference type="ARBA" id="ARBA00022692"/>
    </source>
</evidence>
<feature type="domain" description="Histidine kinase" evidence="15">
    <location>
        <begin position="679"/>
        <end position="902"/>
    </location>
</feature>
<feature type="domain" description="HAMP" evidence="19">
    <location>
        <begin position="346"/>
        <end position="397"/>
    </location>
</feature>
<dbReference type="InterPro" id="IPR003661">
    <property type="entry name" value="HisK_dim/P_dom"/>
</dbReference>
<dbReference type="Pfam" id="PF00512">
    <property type="entry name" value="HisKA"/>
    <property type="match status" value="1"/>
</dbReference>